<dbReference type="Proteomes" id="UP001291623">
    <property type="component" value="Unassembled WGS sequence"/>
</dbReference>
<accession>A0AAE1SRG3</accession>
<dbReference type="AlphaFoldDB" id="A0AAE1SRG3"/>
<gene>
    <name evidence="1" type="ORF">RND71_006171</name>
</gene>
<reference evidence="1" key="1">
    <citation type="submission" date="2023-12" db="EMBL/GenBank/DDBJ databases">
        <title>Genome assembly of Anisodus tanguticus.</title>
        <authorList>
            <person name="Wang Y.-J."/>
        </authorList>
    </citation>
    <scope>NUCLEOTIDE SEQUENCE</scope>
    <source>
        <strain evidence="1">KB-2021</strain>
        <tissue evidence="1">Leaf</tissue>
    </source>
</reference>
<dbReference type="PANTHER" id="PTHR47926">
    <property type="entry name" value="PENTATRICOPEPTIDE REPEAT-CONTAINING PROTEIN"/>
    <property type="match status" value="1"/>
</dbReference>
<sequence length="130" mass="15171">MVDLLGRAGLLDEAYKLIKEMAIEPDAVIWRTFSVFVEFTKILRWKWDNAKKVRCVMKWNGVCKNSGKSWVEVGNIVHQFKADDRSHREAELIYKTLKEMICRTKLEGFSSITKLVLMDISDEEKEENLS</sequence>
<proteinExistence type="predicted"/>
<keyword evidence="2" id="KW-1185">Reference proteome</keyword>
<evidence type="ECO:0008006" key="3">
    <source>
        <dbReference type="Google" id="ProtNLM"/>
    </source>
</evidence>
<evidence type="ECO:0000313" key="2">
    <source>
        <dbReference type="Proteomes" id="UP001291623"/>
    </source>
</evidence>
<comment type="caution">
    <text evidence="1">The sequence shown here is derived from an EMBL/GenBank/DDBJ whole genome shotgun (WGS) entry which is preliminary data.</text>
</comment>
<protein>
    <recommendedName>
        <fullName evidence="3">Pentatricopeptide repeat-containing protein</fullName>
    </recommendedName>
</protein>
<dbReference type="InterPro" id="IPR046960">
    <property type="entry name" value="PPR_At4g14850-like_plant"/>
</dbReference>
<name>A0AAE1SRG3_9SOLA</name>
<dbReference type="GO" id="GO:0003723">
    <property type="term" value="F:RNA binding"/>
    <property type="evidence" value="ECO:0007669"/>
    <property type="project" value="InterPro"/>
</dbReference>
<dbReference type="GO" id="GO:0009451">
    <property type="term" value="P:RNA modification"/>
    <property type="evidence" value="ECO:0007669"/>
    <property type="project" value="InterPro"/>
</dbReference>
<organism evidence="1 2">
    <name type="scientific">Anisodus tanguticus</name>
    <dbReference type="NCBI Taxonomy" id="243964"/>
    <lineage>
        <taxon>Eukaryota</taxon>
        <taxon>Viridiplantae</taxon>
        <taxon>Streptophyta</taxon>
        <taxon>Embryophyta</taxon>
        <taxon>Tracheophyta</taxon>
        <taxon>Spermatophyta</taxon>
        <taxon>Magnoliopsida</taxon>
        <taxon>eudicotyledons</taxon>
        <taxon>Gunneridae</taxon>
        <taxon>Pentapetalae</taxon>
        <taxon>asterids</taxon>
        <taxon>lamiids</taxon>
        <taxon>Solanales</taxon>
        <taxon>Solanaceae</taxon>
        <taxon>Solanoideae</taxon>
        <taxon>Hyoscyameae</taxon>
        <taxon>Anisodus</taxon>
    </lineage>
</organism>
<dbReference type="EMBL" id="JAVYJV010000003">
    <property type="protein sequence ID" value="KAK4375494.1"/>
    <property type="molecule type" value="Genomic_DNA"/>
</dbReference>
<evidence type="ECO:0000313" key="1">
    <source>
        <dbReference type="EMBL" id="KAK4375494.1"/>
    </source>
</evidence>